<comment type="subcellular location">
    <subcellularLocation>
        <location evidence="1">Membrane</location>
    </subcellularLocation>
</comment>
<evidence type="ECO:0000256" key="4">
    <source>
        <dbReference type="ARBA" id="ARBA00023136"/>
    </source>
</evidence>
<keyword evidence="3 6" id="KW-1133">Transmembrane helix</keyword>
<evidence type="ECO:0000313" key="9">
    <source>
        <dbReference type="EnsemblMetazoa" id="CapteP198894"/>
    </source>
</evidence>
<evidence type="ECO:0000256" key="5">
    <source>
        <dbReference type="SAM" id="MobiDB-lite"/>
    </source>
</evidence>
<sequence length="350" mass="39641">MDLQQGEERLIEYTVANVVWSIWSPVLLLVGLIGNTLSFVTLARQILRHRVSTIYFRALCIADSGALLFGLLPIWPLYLAGYDVTAQHAVICKLRNFLFITFSDASIWLICAFTLDRLVAVVFPLKRKSYCTRRHALIAITVIWAVATLKNVPMLITWGIRETHNYSHHVSKCGVPEPDHAFYEEYIRPWLVFTTVTFIPFIFITACNIIIVHHVQRMGLSQATIARVRSITRQSSEISVASMSRMCLAVSFTFVVLVSPSIVILVGKPYWTKTEQSEAKFHLARSFGNLCQYTNNAINFLLYLSSGREFRRELRSLCSSSNSSSKSRCSRSARSGNSNGVHYSWVDTTL</sequence>
<keyword evidence="2 6" id="KW-0812">Transmembrane</keyword>
<dbReference type="SUPFAM" id="SSF81321">
    <property type="entry name" value="Family A G protein-coupled receptor-like"/>
    <property type="match status" value="1"/>
</dbReference>
<evidence type="ECO:0000256" key="6">
    <source>
        <dbReference type="SAM" id="Phobius"/>
    </source>
</evidence>
<name>R7U5J6_CAPTE</name>
<feature type="domain" description="G-protein coupled receptors family 1 profile" evidence="7">
    <location>
        <begin position="34"/>
        <end position="303"/>
    </location>
</feature>
<feature type="transmembrane region" description="Helical" evidence="6">
    <location>
        <begin position="246"/>
        <end position="267"/>
    </location>
</feature>
<evidence type="ECO:0000313" key="10">
    <source>
        <dbReference type="Proteomes" id="UP000014760"/>
    </source>
</evidence>
<dbReference type="AlphaFoldDB" id="R7U5J6"/>
<dbReference type="OMA" id="CHSRERI"/>
<dbReference type="PROSITE" id="PS50262">
    <property type="entry name" value="G_PROTEIN_RECEP_F1_2"/>
    <property type="match status" value="1"/>
</dbReference>
<protein>
    <recommendedName>
        <fullName evidence="7">G-protein coupled receptors family 1 profile domain-containing protein</fullName>
    </recommendedName>
</protein>
<dbReference type="PANTHER" id="PTHR46641">
    <property type="entry name" value="FMRFAMIDE RECEPTOR-RELATED"/>
    <property type="match status" value="1"/>
</dbReference>
<evidence type="ECO:0000256" key="3">
    <source>
        <dbReference type="ARBA" id="ARBA00022989"/>
    </source>
</evidence>
<feature type="transmembrane region" description="Helical" evidence="6">
    <location>
        <begin position="20"/>
        <end position="42"/>
    </location>
</feature>
<keyword evidence="4 6" id="KW-0472">Membrane</keyword>
<dbReference type="STRING" id="283909.R7U5J6"/>
<dbReference type="InterPro" id="IPR052954">
    <property type="entry name" value="GPCR-Ligand_Int"/>
</dbReference>
<dbReference type="Proteomes" id="UP000014760">
    <property type="component" value="Unassembled WGS sequence"/>
</dbReference>
<feature type="transmembrane region" description="Helical" evidence="6">
    <location>
        <begin position="190"/>
        <end position="212"/>
    </location>
</feature>
<evidence type="ECO:0000259" key="7">
    <source>
        <dbReference type="PROSITE" id="PS50262"/>
    </source>
</evidence>
<feature type="transmembrane region" description="Helical" evidence="6">
    <location>
        <begin position="137"/>
        <end position="160"/>
    </location>
</feature>
<feature type="compositionally biased region" description="Low complexity" evidence="5">
    <location>
        <begin position="319"/>
        <end position="335"/>
    </location>
</feature>
<reference evidence="8 10" key="2">
    <citation type="journal article" date="2013" name="Nature">
        <title>Insights into bilaterian evolution from three spiralian genomes.</title>
        <authorList>
            <person name="Simakov O."/>
            <person name="Marletaz F."/>
            <person name="Cho S.J."/>
            <person name="Edsinger-Gonzales E."/>
            <person name="Havlak P."/>
            <person name="Hellsten U."/>
            <person name="Kuo D.H."/>
            <person name="Larsson T."/>
            <person name="Lv J."/>
            <person name="Arendt D."/>
            <person name="Savage R."/>
            <person name="Osoegawa K."/>
            <person name="de Jong P."/>
            <person name="Grimwood J."/>
            <person name="Chapman J.A."/>
            <person name="Shapiro H."/>
            <person name="Aerts A."/>
            <person name="Otillar R.P."/>
            <person name="Terry A.Y."/>
            <person name="Boore J.L."/>
            <person name="Grigoriev I.V."/>
            <person name="Lindberg D.R."/>
            <person name="Seaver E.C."/>
            <person name="Weisblat D.A."/>
            <person name="Putnam N.H."/>
            <person name="Rokhsar D.S."/>
        </authorList>
    </citation>
    <scope>NUCLEOTIDE SEQUENCE</scope>
    <source>
        <strain evidence="8 10">I ESC-2004</strain>
    </source>
</reference>
<gene>
    <name evidence="8" type="ORF">CAPTEDRAFT_198894</name>
</gene>
<reference evidence="9" key="3">
    <citation type="submission" date="2015-06" db="UniProtKB">
        <authorList>
            <consortium name="EnsemblMetazoa"/>
        </authorList>
    </citation>
    <scope>IDENTIFICATION</scope>
</reference>
<feature type="transmembrane region" description="Helical" evidence="6">
    <location>
        <begin position="54"/>
        <end position="75"/>
    </location>
</feature>
<dbReference type="EMBL" id="AMQN01009169">
    <property type="status" value="NOT_ANNOTATED_CDS"/>
    <property type="molecule type" value="Genomic_DNA"/>
</dbReference>
<dbReference type="InterPro" id="IPR017452">
    <property type="entry name" value="GPCR_Rhodpsn_7TM"/>
</dbReference>
<dbReference type="PANTHER" id="PTHR46641:SF25">
    <property type="entry name" value="CNMAMIDE RECEPTOR-RELATED"/>
    <property type="match status" value="1"/>
</dbReference>
<dbReference type="CDD" id="cd14978">
    <property type="entry name" value="7tmA_FMRFamide_R-like"/>
    <property type="match status" value="1"/>
</dbReference>
<evidence type="ECO:0000256" key="2">
    <source>
        <dbReference type="ARBA" id="ARBA00022692"/>
    </source>
</evidence>
<evidence type="ECO:0000256" key="1">
    <source>
        <dbReference type="ARBA" id="ARBA00004370"/>
    </source>
</evidence>
<reference evidence="10" key="1">
    <citation type="submission" date="2012-12" db="EMBL/GenBank/DDBJ databases">
        <authorList>
            <person name="Hellsten U."/>
            <person name="Grimwood J."/>
            <person name="Chapman J.A."/>
            <person name="Shapiro H."/>
            <person name="Aerts A."/>
            <person name="Otillar R.P."/>
            <person name="Terry A.Y."/>
            <person name="Boore J.L."/>
            <person name="Simakov O."/>
            <person name="Marletaz F."/>
            <person name="Cho S.-J."/>
            <person name="Edsinger-Gonzales E."/>
            <person name="Havlak P."/>
            <person name="Kuo D.-H."/>
            <person name="Larsson T."/>
            <person name="Lv J."/>
            <person name="Arendt D."/>
            <person name="Savage R."/>
            <person name="Osoegawa K."/>
            <person name="de Jong P."/>
            <person name="Lindberg D.R."/>
            <person name="Seaver E.C."/>
            <person name="Weisblat D.A."/>
            <person name="Putnam N.H."/>
            <person name="Grigoriev I.V."/>
            <person name="Rokhsar D.S."/>
        </authorList>
    </citation>
    <scope>NUCLEOTIDE SEQUENCE</scope>
    <source>
        <strain evidence="10">I ESC-2004</strain>
    </source>
</reference>
<evidence type="ECO:0000313" key="8">
    <source>
        <dbReference type="EMBL" id="ELU01645.1"/>
    </source>
</evidence>
<organism evidence="8">
    <name type="scientific">Capitella teleta</name>
    <name type="common">Polychaete worm</name>
    <dbReference type="NCBI Taxonomy" id="283909"/>
    <lineage>
        <taxon>Eukaryota</taxon>
        <taxon>Metazoa</taxon>
        <taxon>Spiralia</taxon>
        <taxon>Lophotrochozoa</taxon>
        <taxon>Annelida</taxon>
        <taxon>Polychaeta</taxon>
        <taxon>Sedentaria</taxon>
        <taxon>Scolecida</taxon>
        <taxon>Capitellidae</taxon>
        <taxon>Capitella</taxon>
    </lineage>
</organism>
<dbReference type="EMBL" id="KB304845">
    <property type="protein sequence ID" value="ELU01645.1"/>
    <property type="molecule type" value="Genomic_DNA"/>
</dbReference>
<feature type="region of interest" description="Disordered" evidence="5">
    <location>
        <begin position="319"/>
        <end position="338"/>
    </location>
</feature>
<keyword evidence="10" id="KW-1185">Reference proteome</keyword>
<dbReference type="GO" id="GO:0016020">
    <property type="term" value="C:membrane"/>
    <property type="evidence" value="ECO:0007669"/>
    <property type="project" value="UniProtKB-SubCell"/>
</dbReference>
<dbReference type="Pfam" id="PF00001">
    <property type="entry name" value="7tm_1"/>
    <property type="match status" value="1"/>
</dbReference>
<dbReference type="PRINTS" id="PR00237">
    <property type="entry name" value="GPCRRHODOPSN"/>
</dbReference>
<proteinExistence type="predicted"/>
<dbReference type="Gene3D" id="1.20.1070.10">
    <property type="entry name" value="Rhodopsin 7-helix transmembrane proteins"/>
    <property type="match status" value="1"/>
</dbReference>
<dbReference type="EnsemblMetazoa" id="CapteT198894">
    <property type="protein sequence ID" value="CapteP198894"/>
    <property type="gene ID" value="CapteG198894"/>
</dbReference>
<accession>R7U5J6</accession>
<dbReference type="InterPro" id="IPR000276">
    <property type="entry name" value="GPCR_Rhodpsn"/>
</dbReference>
<dbReference type="HOGENOM" id="CLU_009579_24_0_1"/>
<dbReference type="GO" id="GO:0004930">
    <property type="term" value="F:G protein-coupled receptor activity"/>
    <property type="evidence" value="ECO:0007669"/>
    <property type="project" value="InterPro"/>
</dbReference>
<dbReference type="OrthoDB" id="9983318at2759"/>